<name>A0ABS2NRZ0_9FIRM</name>
<keyword evidence="1" id="KW-0472">Membrane</keyword>
<evidence type="ECO:0000256" key="1">
    <source>
        <dbReference type="SAM" id="Phobius"/>
    </source>
</evidence>
<keyword evidence="1" id="KW-0812">Transmembrane</keyword>
<protein>
    <recommendedName>
        <fullName evidence="4">Nucleoside recognition</fullName>
    </recommendedName>
</protein>
<sequence length="165" mass="18292">MMDILKEAALGSFNSVYSIAIIIIPIMIVMQLMKDYQVLDKATGPFSFLSKIFNTSQESVLPFLVGIIFGLSYGAGVIIQSAKEGNLSKRDLFLITVFLITCHAVFEDTLLFVAVGANGWLLLGVRTLAAFLLTYILSKRIKIEDVSKLEAEDGQELCHNHKQIF</sequence>
<dbReference type="Proteomes" id="UP001314796">
    <property type="component" value="Unassembled WGS sequence"/>
</dbReference>
<dbReference type="RefSeq" id="WP_243427952.1">
    <property type="nucleotide sequence ID" value="NZ_JAFBEE010000016.1"/>
</dbReference>
<evidence type="ECO:0000313" key="3">
    <source>
        <dbReference type="Proteomes" id="UP001314796"/>
    </source>
</evidence>
<proteinExistence type="predicted"/>
<comment type="caution">
    <text evidence="2">The sequence shown here is derived from an EMBL/GenBank/DDBJ whole genome shotgun (WGS) entry which is preliminary data.</text>
</comment>
<evidence type="ECO:0000313" key="2">
    <source>
        <dbReference type="EMBL" id="MBM7615715.1"/>
    </source>
</evidence>
<feature type="transmembrane region" description="Helical" evidence="1">
    <location>
        <begin position="120"/>
        <end position="138"/>
    </location>
</feature>
<accession>A0ABS2NRZ0</accession>
<feature type="transmembrane region" description="Helical" evidence="1">
    <location>
        <begin position="92"/>
        <end position="114"/>
    </location>
</feature>
<keyword evidence="3" id="KW-1185">Reference proteome</keyword>
<gene>
    <name evidence="2" type="ORF">JOC73_002289</name>
</gene>
<dbReference type="EMBL" id="JAFBEE010000016">
    <property type="protein sequence ID" value="MBM7615715.1"/>
    <property type="molecule type" value="Genomic_DNA"/>
</dbReference>
<reference evidence="2 3" key="1">
    <citation type="submission" date="2021-01" db="EMBL/GenBank/DDBJ databases">
        <title>Genomic Encyclopedia of Type Strains, Phase IV (KMG-IV): sequencing the most valuable type-strain genomes for metagenomic binning, comparative biology and taxonomic classification.</title>
        <authorList>
            <person name="Goeker M."/>
        </authorList>
    </citation>
    <scope>NUCLEOTIDE SEQUENCE [LARGE SCALE GENOMIC DNA]</scope>
    <source>
        <strain evidence="2 3">DSM 25890</strain>
    </source>
</reference>
<feature type="transmembrane region" description="Helical" evidence="1">
    <location>
        <begin position="12"/>
        <end position="33"/>
    </location>
</feature>
<feature type="transmembrane region" description="Helical" evidence="1">
    <location>
        <begin position="60"/>
        <end position="80"/>
    </location>
</feature>
<evidence type="ECO:0008006" key="4">
    <source>
        <dbReference type="Google" id="ProtNLM"/>
    </source>
</evidence>
<organism evidence="2 3">
    <name type="scientific">Alkaliphilus hydrothermalis</name>
    <dbReference type="NCBI Taxonomy" id="1482730"/>
    <lineage>
        <taxon>Bacteria</taxon>
        <taxon>Bacillati</taxon>
        <taxon>Bacillota</taxon>
        <taxon>Clostridia</taxon>
        <taxon>Peptostreptococcales</taxon>
        <taxon>Natronincolaceae</taxon>
        <taxon>Alkaliphilus</taxon>
    </lineage>
</organism>
<keyword evidence="1" id="KW-1133">Transmembrane helix</keyword>